<dbReference type="Proteomes" id="UP000319908">
    <property type="component" value="Unassembled WGS sequence"/>
</dbReference>
<dbReference type="EMBL" id="SJPU01000001">
    <property type="protein sequence ID" value="TWU18884.1"/>
    <property type="molecule type" value="Genomic_DNA"/>
</dbReference>
<keyword evidence="1" id="KW-0732">Signal</keyword>
<feature type="chain" id="PRO_5022945760" description="Lipoprotein" evidence="1">
    <location>
        <begin position="20"/>
        <end position="127"/>
    </location>
</feature>
<feature type="signal peptide" evidence="1">
    <location>
        <begin position="1"/>
        <end position="19"/>
    </location>
</feature>
<evidence type="ECO:0000313" key="2">
    <source>
        <dbReference type="EMBL" id="TWU18884.1"/>
    </source>
</evidence>
<evidence type="ECO:0000313" key="3">
    <source>
        <dbReference type="Proteomes" id="UP000319908"/>
    </source>
</evidence>
<dbReference type="OrthoDB" id="290398at2"/>
<dbReference type="PROSITE" id="PS51257">
    <property type="entry name" value="PROKAR_LIPOPROTEIN"/>
    <property type="match status" value="1"/>
</dbReference>
<comment type="caution">
    <text evidence="2">The sequence shown here is derived from an EMBL/GenBank/DDBJ whole genome shotgun (WGS) entry which is preliminary data.</text>
</comment>
<organism evidence="2 3">
    <name type="scientific">Allorhodopirellula heiligendammensis</name>
    <dbReference type="NCBI Taxonomy" id="2714739"/>
    <lineage>
        <taxon>Bacteria</taxon>
        <taxon>Pseudomonadati</taxon>
        <taxon>Planctomycetota</taxon>
        <taxon>Planctomycetia</taxon>
        <taxon>Pirellulales</taxon>
        <taxon>Pirellulaceae</taxon>
        <taxon>Allorhodopirellula</taxon>
    </lineage>
</organism>
<sequence>MMIRSCYACLLAVATLTLAGCGGRSAPVSDPKAAVALLGSSLEAWKTGKSVADMRQLTPPVYVADELWSDGFELRDFVIEGDGEMYGPNVRLSVTLTGSSRGGAVGKKQFQYLVTTTPACTIARADR</sequence>
<dbReference type="AlphaFoldDB" id="A0A5C6C682"/>
<evidence type="ECO:0000256" key="1">
    <source>
        <dbReference type="SAM" id="SignalP"/>
    </source>
</evidence>
<accession>A0A5C6C682</accession>
<reference evidence="2 3" key="1">
    <citation type="journal article" date="2020" name="Antonie Van Leeuwenhoek">
        <title>Rhodopirellula heiligendammensis sp. nov., Rhodopirellula pilleata sp. nov., and Rhodopirellula solitaria sp. nov. isolated from natural or artificial marine surfaces in Northern Germany and California, USA, and emended description of the genus Rhodopirellula.</title>
        <authorList>
            <person name="Kallscheuer N."/>
            <person name="Wiegand S."/>
            <person name="Jogler M."/>
            <person name="Boedeker C."/>
            <person name="Peeters S.H."/>
            <person name="Rast P."/>
            <person name="Heuer A."/>
            <person name="Jetten M.S.M."/>
            <person name="Rohde M."/>
            <person name="Jogler C."/>
        </authorList>
    </citation>
    <scope>NUCLEOTIDE SEQUENCE [LARGE SCALE GENOMIC DNA]</scope>
    <source>
        <strain evidence="2 3">Poly21</strain>
    </source>
</reference>
<protein>
    <recommendedName>
        <fullName evidence="4">Lipoprotein</fullName>
    </recommendedName>
</protein>
<evidence type="ECO:0008006" key="4">
    <source>
        <dbReference type="Google" id="ProtNLM"/>
    </source>
</evidence>
<proteinExistence type="predicted"/>
<keyword evidence="3" id="KW-1185">Reference proteome</keyword>
<dbReference type="RefSeq" id="WP_146405842.1">
    <property type="nucleotide sequence ID" value="NZ_SJPU01000001.1"/>
</dbReference>
<gene>
    <name evidence="2" type="ORF">Poly21_10550</name>
</gene>
<name>A0A5C6C682_9BACT</name>